<dbReference type="Gene3D" id="1.10.150.310">
    <property type="entry name" value="Tex RuvX-like domain-like"/>
    <property type="match status" value="1"/>
</dbReference>
<dbReference type="InterPro" id="IPR019554">
    <property type="entry name" value="Soluble_ligand-bd"/>
</dbReference>
<dbReference type="NCBIfam" id="TIGR00426">
    <property type="entry name" value="competence protein ComEA helix-hairpin-helix repeat region"/>
    <property type="match status" value="1"/>
</dbReference>
<proteinExistence type="predicted"/>
<feature type="transmembrane region" description="Helical" evidence="2">
    <location>
        <begin position="63"/>
        <end position="83"/>
    </location>
</feature>
<sequence length="270" mass="28410">MTLPPPRRHAKRRSPRVRHGDQHENWAKVASFSRTALRAGAGDDVASLTSTAKKRRFVLEGRSLRLVAIFLIALALSAAIAAFSSRSVEVAAIEPAPPCSMAPEPAEVSPMEQATPAAPAPTEPILAHVSGHVNEPGVVRLQPPARVVDAVEKAGGPTEEADLALINLAQPIEDGAHIHVPAQGERSPVAGIVDGAGVANGSQQMETTVNINLATQSELETIPGVGPVTAQAIVSWRESNGAFTSVDQLIEVNGIGPKTLEQLREHVRVE</sequence>
<dbReference type="SUPFAM" id="SSF47781">
    <property type="entry name" value="RuvA domain 2-like"/>
    <property type="match status" value="1"/>
</dbReference>
<dbReference type="PANTHER" id="PTHR21180">
    <property type="entry name" value="ENDONUCLEASE/EXONUCLEASE/PHOSPHATASE FAMILY DOMAIN-CONTAINING PROTEIN 1"/>
    <property type="match status" value="1"/>
</dbReference>
<dbReference type="SMART" id="SM00278">
    <property type="entry name" value="HhH1"/>
    <property type="match status" value="2"/>
</dbReference>
<feature type="domain" description="Helix-hairpin-helix DNA-binding motif class 1" evidence="3">
    <location>
        <begin position="217"/>
        <end position="236"/>
    </location>
</feature>
<protein>
    <submittedName>
        <fullName evidence="4">Competence protein ComEA</fullName>
    </submittedName>
</protein>
<dbReference type="Pfam" id="PF10531">
    <property type="entry name" value="SLBB"/>
    <property type="match status" value="1"/>
</dbReference>
<keyword evidence="2" id="KW-0812">Transmembrane</keyword>
<dbReference type="Pfam" id="PF12836">
    <property type="entry name" value="HHH_3"/>
    <property type="match status" value="1"/>
</dbReference>
<gene>
    <name evidence="4" type="ORF">J2S70_000212</name>
</gene>
<evidence type="ECO:0000259" key="3">
    <source>
        <dbReference type="SMART" id="SM00278"/>
    </source>
</evidence>
<dbReference type="PANTHER" id="PTHR21180:SF32">
    <property type="entry name" value="ENDONUCLEASE_EXONUCLEASE_PHOSPHATASE FAMILY DOMAIN-CONTAINING PROTEIN 1"/>
    <property type="match status" value="1"/>
</dbReference>
<evidence type="ECO:0000313" key="4">
    <source>
        <dbReference type="EMBL" id="MDP9805630.1"/>
    </source>
</evidence>
<evidence type="ECO:0000256" key="2">
    <source>
        <dbReference type="SAM" id="Phobius"/>
    </source>
</evidence>
<dbReference type="InterPro" id="IPR010994">
    <property type="entry name" value="RuvA_2-like"/>
</dbReference>
<feature type="region of interest" description="Disordered" evidence="1">
    <location>
        <begin position="1"/>
        <end position="22"/>
    </location>
</feature>
<dbReference type="RefSeq" id="WP_307681902.1">
    <property type="nucleotide sequence ID" value="NZ_JAUSQX010000001.1"/>
</dbReference>
<feature type="compositionally biased region" description="Basic residues" evidence="1">
    <location>
        <begin position="1"/>
        <end position="17"/>
    </location>
</feature>
<organism evidence="4 5">
    <name type="scientific">Trueperella bonasi</name>
    <dbReference type="NCBI Taxonomy" id="312286"/>
    <lineage>
        <taxon>Bacteria</taxon>
        <taxon>Bacillati</taxon>
        <taxon>Actinomycetota</taxon>
        <taxon>Actinomycetes</taxon>
        <taxon>Actinomycetales</taxon>
        <taxon>Actinomycetaceae</taxon>
        <taxon>Trueperella</taxon>
    </lineage>
</organism>
<accession>A0ABT9NE43</accession>
<keyword evidence="2" id="KW-0472">Membrane</keyword>
<reference evidence="4 5" key="1">
    <citation type="submission" date="2023-07" db="EMBL/GenBank/DDBJ databases">
        <title>Sequencing the genomes of 1000 actinobacteria strains.</title>
        <authorList>
            <person name="Klenk H.-P."/>
        </authorList>
    </citation>
    <scope>NUCLEOTIDE SEQUENCE [LARGE SCALE GENOMIC DNA]</scope>
    <source>
        <strain evidence="4 5">DSM 17163</strain>
    </source>
</reference>
<dbReference type="InterPro" id="IPR003583">
    <property type="entry name" value="Hlx-hairpin-Hlx_DNA-bd_motif"/>
</dbReference>
<dbReference type="Gene3D" id="3.10.560.10">
    <property type="entry name" value="Outer membrane lipoprotein wza domain like"/>
    <property type="match status" value="1"/>
</dbReference>
<keyword evidence="2" id="KW-1133">Transmembrane helix</keyword>
<dbReference type="EMBL" id="JAUSQX010000001">
    <property type="protein sequence ID" value="MDP9805630.1"/>
    <property type="molecule type" value="Genomic_DNA"/>
</dbReference>
<comment type="caution">
    <text evidence="4">The sequence shown here is derived from an EMBL/GenBank/DDBJ whole genome shotgun (WGS) entry which is preliminary data.</text>
</comment>
<evidence type="ECO:0000313" key="5">
    <source>
        <dbReference type="Proteomes" id="UP001243212"/>
    </source>
</evidence>
<name>A0ABT9NE43_9ACTO</name>
<keyword evidence="5" id="KW-1185">Reference proteome</keyword>
<feature type="domain" description="Helix-hairpin-helix DNA-binding motif class 1" evidence="3">
    <location>
        <begin position="247"/>
        <end position="266"/>
    </location>
</feature>
<evidence type="ECO:0000256" key="1">
    <source>
        <dbReference type="SAM" id="MobiDB-lite"/>
    </source>
</evidence>
<dbReference type="Proteomes" id="UP001243212">
    <property type="component" value="Unassembled WGS sequence"/>
</dbReference>
<dbReference type="InterPro" id="IPR051675">
    <property type="entry name" value="Endo/Exo/Phosphatase_dom_1"/>
</dbReference>
<dbReference type="InterPro" id="IPR004509">
    <property type="entry name" value="Competence_ComEA_HhH"/>
</dbReference>